<evidence type="ECO:0000259" key="3">
    <source>
        <dbReference type="Pfam" id="PF07167"/>
    </source>
</evidence>
<dbReference type="SUPFAM" id="SSF53474">
    <property type="entry name" value="alpha/beta-Hydrolases"/>
    <property type="match status" value="1"/>
</dbReference>
<dbReference type="Proteomes" id="UP000737171">
    <property type="component" value="Unassembled WGS sequence"/>
</dbReference>
<dbReference type="Gene3D" id="3.40.50.1820">
    <property type="entry name" value="alpha/beta hydrolase"/>
    <property type="match status" value="1"/>
</dbReference>
<name>A0ABX2EEN2_9BURK</name>
<comment type="caution">
    <text evidence="5">The sequence shown here is derived from an EMBL/GenBank/DDBJ whole genome shotgun (WGS) entry which is preliminary data.</text>
</comment>
<feature type="domain" description="Poly-beta-hydroxybutyrate polymerase N-terminal" evidence="4">
    <location>
        <begin position="11"/>
        <end position="52"/>
    </location>
</feature>
<organism evidence="5 6">
    <name type="scientific">Pseudaquabacterium terrae</name>
    <dbReference type="NCBI Taxonomy" id="2732868"/>
    <lineage>
        <taxon>Bacteria</taxon>
        <taxon>Pseudomonadati</taxon>
        <taxon>Pseudomonadota</taxon>
        <taxon>Betaproteobacteria</taxon>
        <taxon>Burkholderiales</taxon>
        <taxon>Sphaerotilaceae</taxon>
        <taxon>Pseudaquabacterium</taxon>
    </lineage>
</organism>
<sequence>MNTNANQTVSETQDFDRELRAQAAQMTAGLAPSAFTSAWADWAMHLALSPDKQRELQVHALQRTRDTWAFALQAWAGQPLAPTAGLDGEPDRRFEAQPWWQFPFNVYARAYQNNVALMKDATDQFGGVTDYHAQLLGFAARLLADAASPSNALATNPELLAQTQSEQGQNLMRGWEHLAEDIDRTLQGMKPAGTEAFVPGKSVAVTPGKVVFRNELIELIQYAPATKETHAEPILIVPAWIMKYYILDLSPRNSLVKYLVDQGHTVFMMSWKNPDESDRALGMEDYLRQGLFAALDAVAAIAPKRPVHAVGYCIGGTLLAIGAAALGRERDPRIGSVTMFAAQTDFSEPGELASFINPSQLAMLEATMHKKGVLESRQMGGAFTLLRAHDLLWQPIVDNYLKGQRTPMIDLMAWNADGTRMPWRMHSEYLYRLYMDNELATNRFAVGGRIARLSDITVPMFLVGTEADHVAPWKSVYKLDNLVRSDDFTFLLTAGGHNAGIVSGPVHPKRHYRIKTRRLADPHLAPQEWEEEAPLHAGSWWPAWQGWLAQHSSAKGKPPAMGAATKGYKVIEDAPGQNVLQR</sequence>
<evidence type="ECO:0000313" key="5">
    <source>
        <dbReference type="EMBL" id="NRF67082.1"/>
    </source>
</evidence>
<evidence type="ECO:0000259" key="4">
    <source>
        <dbReference type="Pfam" id="PF12551"/>
    </source>
</evidence>
<gene>
    <name evidence="5" type="ORF">HLB44_08825</name>
</gene>
<dbReference type="InterPro" id="IPR010941">
    <property type="entry name" value="PhaC_N"/>
</dbReference>
<feature type="domain" description="Poly-beta-hydroxybutyrate polymerase N-terminal" evidence="3">
    <location>
        <begin position="91"/>
        <end position="259"/>
    </location>
</feature>
<accession>A0ABX2EEN2</accession>
<dbReference type="InterPro" id="IPR051321">
    <property type="entry name" value="PHA/PHB_synthase"/>
</dbReference>
<evidence type="ECO:0000256" key="1">
    <source>
        <dbReference type="ARBA" id="ARBA00022679"/>
    </source>
</evidence>
<keyword evidence="1" id="KW-0808">Transferase</keyword>
<proteinExistence type="predicted"/>
<dbReference type="EMBL" id="JABRWJ010000002">
    <property type="protein sequence ID" value="NRF67082.1"/>
    <property type="molecule type" value="Genomic_DNA"/>
</dbReference>
<keyword evidence="6" id="KW-1185">Reference proteome</keyword>
<reference evidence="5 6" key="1">
    <citation type="submission" date="2020-05" db="EMBL/GenBank/DDBJ databases">
        <title>Aquincola sp. isolate from soil.</title>
        <authorList>
            <person name="Han J."/>
            <person name="Kim D.-U."/>
        </authorList>
    </citation>
    <scope>NUCLEOTIDE SEQUENCE [LARGE SCALE GENOMIC DNA]</scope>
    <source>
        <strain evidence="5 6">S2</strain>
    </source>
</reference>
<dbReference type="InterPro" id="IPR029058">
    <property type="entry name" value="AB_hydrolase_fold"/>
</dbReference>
<dbReference type="Pfam" id="PF07167">
    <property type="entry name" value="PhaC_N"/>
    <property type="match status" value="1"/>
</dbReference>
<evidence type="ECO:0000313" key="6">
    <source>
        <dbReference type="Proteomes" id="UP000737171"/>
    </source>
</evidence>
<evidence type="ECO:0000256" key="2">
    <source>
        <dbReference type="ARBA" id="ARBA00023315"/>
    </source>
</evidence>
<dbReference type="PANTHER" id="PTHR36837:SF5">
    <property type="entry name" value="POLY-3-HYDROXYBUTYRATE SYNTHASE"/>
    <property type="match status" value="1"/>
</dbReference>
<dbReference type="PANTHER" id="PTHR36837">
    <property type="entry name" value="POLY(3-HYDROXYALKANOATE) POLYMERASE SUBUNIT PHAC"/>
    <property type="match status" value="1"/>
</dbReference>
<dbReference type="InterPro" id="IPR022211">
    <property type="entry name" value="PHBC_N"/>
</dbReference>
<protein>
    <submittedName>
        <fullName evidence="5">Polyhydroxyalkanoic acid synthase</fullName>
    </submittedName>
</protein>
<keyword evidence="2" id="KW-0012">Acyltransferase</keyword>
<dbReference type="RefSeq" id="WP_173122167.1">
    <property type="nucleotide sequence ID" value="NZ_JABRWJ010000002.1"/>
</dbReference>
<dbReference type="Pfam" id="PF12551">
    <property type="entry name" value="PHBC_N"/>
    <property type="match status" value="1"/>
</dbReference>